<keyword evidence="2" id="KW-1185">Reference proteome</keyword>
<organism evidence="1 2">
    <name type="scientific">Nyssa sinensis</name>
    <dbReference type="NCBI Taxonomy" id="561372"/>
    <lineage>
        <taxon>Eukaryota</taxon>
        <taxon>Viridiplantae</taxon>
        <taxon>Streptophyta</taxon>
        <taxon>Embryophyta</taxon>
        <taxon>Tracheophyta</taxon>
        <taxon>Spermatophyta</taxon>
        <taxon>Magnoliopsida</taxon>
        <taxon>eudicotyledons</taxon>
        <taxon>Gunneridae</taxon>
        <taxon>Pentapetalae</taxon>
        <taxon>asterids</taxon>
        <taxon>Cornales</taxon>
        <taxon>Nyssaceae</taxon>
        <taxon>Nyssa</taxon>
    </lineage>
</organism>
<proteinExistence type="predicted"/>
<evidence type="ECO:0000313" key="2">
    <source>
        <dbReference type="Proteomes" id="UP000325577"/>
    </source>
</evidence>
<evidence type="ECO:0000313" key="1">
    <source>
        <dbReference type="EMBL" id="KAA8521242.1"/>
    </source>
</evidence>
<name>A0A5J4ZV12_9ASTE</name>
<sequence length="131" mass="15438">MARRGLWKKEEGTEEERLEERTRVVLKFWEEICLQSSMQGKRWPDPEDVTTKISPVVIFTRKILLVLWVLIRAYRKTLNQGKKKVDWDLGGKFQKELVGPDCLVFNDDLNDISKVWLGNRTLDNVQTLEFS</sequence>
<protein>
    <submittedName>
        <fullName evidence="1">Uncharacterized protein</fullName>
    </submittedName>
</protein>
<accession>A0A5J4ZV12</accession>
<dbReference type="Proteomes" id="UP000325577">
    <property type="component" value="Linkage Group LG5"/>
</dbReference>
<dbReference type="AlphaFoldDB" id="A0A5J4ZV12"/>
<gene>
    <name evidence="1" type="ORF">F0562_011921</name>
</gene>
<reference evidence="1 2" key="1">
    <citation type="submission" date="2019-09" db="EMBL/GenBank/DDBJ databases">
        <title>A chromosome-level genome assembly of the Chinese tupelo Nyssa sinensis.</title>
        <authorList>
            <person name="Yang X."/>
            <person name="Kang M."/>
            <person name="Yang Y."/>
            <person name="Xiong H."/>
            <person name="Wang M."/>
            <person name="Zhang Z."/>
            <person name="Wang Z."/>
            <person name="Wu H."/>
            <person name="Ma T."/>
            <person name="Liu J."/>
            <person name="Xi Z."/>
        </authorList>
    </citation>
    <scope>NUCLEOTIDE SEQUENCE [LARGE SCALE GENOMIC DNA]</scope>
    <source>
        <strain evidence="1">J267</strain>
        <tissue evidence="1">Leaf</tissue>
    </source>
</reference>
<dbReference type="EMBL" id="CM018048">
    <property type="protein sequence ID" value="KAA8521242.1"/>
    <property type="molecule type" value="Genomic_DNA"/>
</dbReference>